<accession>A0ABY7DIH8</accession>
<feature type="compositionally biased region" description="Acidic residues" evidence="1">
    <location>
        <begin position="29"/>
        <end position="46"/>
    </location>
</feature>
<evidence type="ECO:0000313" key="2">
    <source>
        <dbReference type="EMBL" id="WAQ96145.1"/>
    </source>
</evidence>
<organism evidence="2 3">
    <name type="scientific">Mya arenaria</name>
    <name type="common">Soft-shell clam</name>
    <dbReference type="NCBI Taxonomy" id="6604"/>
    <lineage>
        <taxon>Eukaryota</taxon>
        <taxon>Metazoa</taxon>
        <taxon>Spiralia</taxon>
        <taxon>Lophotrochozoa</taxon>
        <taxon>Mollusca</taxon>
        <taxon>Bivalvia</taxon>
        <taxon>Autobranchia</taxon>
        <taxon>Heteroconchia</taxon>
        <taxon>Euheterodonta</taxon>
        <taxon>Imparidentia</taxon>
        <taxon>Neoheterodontei</taxon>
        <taxon>Myida</taxon>
        <taxon>Myoidea</taxon>
        <taxon>Myidae</taxon>
        <taxon>Mya</taxon>
    </lineage>
</organism>
<evidence type="ECO:0000313" key="3">
    <source>
        <dbReference type="Proteomes" id="UP001164746"/>
    </source>
</evidence>
<dbReference type="EMBL" id="CP111013">
    <property type="protein sequence ID" value="WAQ96145.1"/>
    <property type="molecule type" value="Genomic_DNA"/>
</dbReference>
<dbReference type="PANTHER" id="PTHR10773:SF19">
    <property type="match status" value="1"/>
</dbReference>
<dbReference type="Proteomes" id="UP001164746">
    <property type="component" value="Chromosome 2"/>
</dbReference>
<protein>
    <submittedName>
        <fullName evidence="2">Uncharacterized protein</fullName>
    </submittedName>
</protein>
<keyword evidence="3" id="KW-1185">Reference proteome</keyword>
<gene>
    <name evidence="2" type="ORF">MAR_028835</name>
</gene>
<name>A0ABY7DIH8_MYAAR</name>
<reference evidence="2" key="1">
    <citation type="submission" date="2022-11" db="EMBL/GenBank/DDBJ databases">
        <title>Centuries of genome instability and evolution in soft-shell clam transmissible cancer (bioRxiv).</title>
        <authorList>
            <person name="Hart S.F.M."/>
            <person name="Yonemitsu M.A."/>
            <person name="Giersch R.M."/>
            <person name="Beal B.F."/>
            <person name="Arriagada G."/>
            <person name="Davis B.W."/>
            <person name="Ostrander E.A."/>
            <person name="Goff S.P."/>
            <person name="Metzger M.J."/>
        </authorList>
    </citation>
    <scope>NUCLEOTIDE SEQUENCE</scope>
    <source>
        <strain evidence="2">MELC-2E11</strain>
        <tissue evidence="2">Siphon/mantle</tissue>
    </source>
</reference>
<proteinExistence type="predicted"/>
<sequence length="461" mass="53257">MDLMNQDWVDKRSGLDGLDESELGGLDESGLDGLDESGLDGLDESGLDMSGPDGSGLVVPGLDESAQDRSGLGGLGLDRSRTAENVQETVANRASRKRKYDPSTWKRNIAKRKKKIWTGICFKQKWKTVPTKIHENFRRLGNINKQRQFIEKYVIQVKKEVKKTSNNDFGYERRKFSIQWQLPTMSGGVERHFGPNGNDRSHKQGNARICTDDNRGHHSNRVNRNSELQKSKVRNHIRSFPNMDSHYCRKDSSKRYLASDLNISKMYRLYCEDCSKDATYNEHPVKHCMYSKKFNSEFNLSFHVPSKDRCDLCSAFNDMNDEEKENNHETYRLHIANKEHARRQKESTKKRVEDGNEDDLVGACFDLEQVLITPKGFESELFYKRRLGTYNFTIYQYGNRQGYCYLWNETISGRGANEVASCLYNFIQKRQVKGKRNSFFSLITVVHKTRTSFTSVRYGTV</sequence>
<dbReference type="PANTHER" id="PTHR10773">
    <property type="entry name" value="DNA-DIRECTED RNA POLYMERASES I, II, AND III SUBUNIT RPABC2"/>
    <property type="match status" value="1"/>
</dbReference>
<evidence type="ECO:0000256" key="1">
    <source>
        <dbReference type="SAM" id="MobiDB-lite"/>
    </source>
</evidence>
<feature type="region of interest" description="Disordered" evidence="1">
    <location>
        <begin position="194"/>
        <end position="221"/>
    </location>
</feature>
<feature type="region of interest" description="Disordered" evidence="1">
    <location>
        <begin position="1"/>
        <end position="63"/>
    </location>
</feature>